<reference evidence="1" key="1">
    <citation type="submission" date="2018-05" db="EMBL/GenBank/DDBJ databases">
        <authorList>
            <person name="Lanie J.A."/>
            <person name="Ng W.-L."/>
            <person name="Kazmierczak K.M."/>
            <person name="Andrzejewski T.M."/>
            <person name="Davidsen T.M."/>
            <person name="Wayne K.J."/>
            <person name="Tettelin H."/>
            <person name="Glass J.I."/>
            <person name="Rusch D."/>
            <person name="Podicherti R."/>
            <person name="Tsui H.-C.T."/>
            <person name="Winkler M.E."/>
        </authorList>
    </citation>
    <scope>NUCLEOTIDE SEQUENCE</scope>
</reference>
<proteinExistence type="predicted"/>
<feature type="non-terminal residue" evidence="1">
    <location>
        <position position="28"/>
    </location>
</feature>
<name>A0A382FTS5_9ZZZZ</name>
<sequence length="28" mass="3305">MDILRLFMKKQSVFYSLTRVVIILTAAF</sequence>
<evidence type="ECO:0000313" key="1">
    <source>
        <dbReference type="EMBL" id="SVB66069.1"/>
    </source>
</evidence>
<accession>A0A382FTS5</accession>
<gene>
    <name evidence="1" type="ORF">METZ01_LOCUS218923</name>
</gene>
<dbReference type="EMBL" id="UINC01051655">
    <property type="protein sequence ID" value="SVB66069.1"/>
    <property type="molecule type" value="Genomic_DNA"/>
</dbReference>
<protein>
    <submittedName>
        <fullName evidence="1">Uncharacterized protein</fullName>
    </submittedName>
</protein>
<organism evidence="1">
    <name type="scientific">marine metagenome</name>
    <dbReference type="NCBI Taxonomy" id="408172"/>
    <lineage>
        <taxon>unclassified sequences</taxon>
        <taxon>metagenomes</taxon>
        <taxon>ecological metagenomes</taxon>
    </lineage>
</organism>
<dbReference type="AlphaFoldDB" id="A0A382FTS5"/>